<dbReference type="AlphaFoldDB" id="B0XKU4"/>
<name>B0XKU4_CULQU</name>
<gene>
    <name evidence="3" type="primary">6054330</name>
    <name evidence="2" type="ORF">CpipJ_CPIJ019932</name>
</gene>
<organism>
    <name type="scientific">Culex quinquefasciatus</name>
    <name type="common">Southern house mosquito</name>
    <name type="synonym">Culex pungens</name>
    <dbReference type="NCBI Taxonomy" id="7176"/>
    <lineage>
        <taxon>Eukaryota</taxon>
        <taxon>Metazoa</taxon>
        <taxon>Ecdysozoa</taxon>
        <taxon>Arthropoda</taxon>
        <taxon>Hexapoda</taxon>
        <taxon>Insecta</taxon>
        <taxon>Pterygota</taxon>
        <taxon>Neoptera</taxon>
        <taxon>Endopterygota</taxon>
        <taxon>Diptera</taxon>
        <taxon>Nematocera</taxon>
        <taxon>Culicoidea</taxon>
        <taxon>Culicidae</taxon>
        <taxon>Culicinae</taxon>
        <taxon>Culicini</taxon>
        <taxon>Culex</taxon>
        <taxon>Culex</taxon>
    </lineage>
</organism>
<accession>B0XKU4</accession>
<dbReference type="Proteomes" id="UP000002320">
    <property type="component" value="Unassembled WGS sequence"/>
</dbReference>
<feature type="region of interest" description="Disordered" evidence="1">
    <location>
        <begin position="81"/>
        <end position="128"/>
    </location>
</feature>
<dbReference type="VEuPathDB" id="VectorBase:CQUJHB001258"/>
<reference evidence="2" key="1">
    <citation type="submission" date="2007-03" db="EMBL/GenBank/DDBJ databases">
        <title>Annotation of Culex pipiens quinquefasciatus.</title>
        <authorList>
            <consortium name="The Broad Institute Genome Sequencing Platform"/>
            <person name="Atkinson P.W."/>
            <person name="Hemingway J."/>
            <person name="Christensen B.M."/>
            <person name="Higgs S."/>
            <person name="Kodira C."/>
            <person name="Hannick L."/>
            <person name="Megy K."/>
            <person name="O'Leary S."/>
            <person name="Pearson M."/>
            <person name="Haas B.J."/>
            <person name="Mauceli E."/>
            <person name="Wortman J.R."/>
            <person name="Lee N.H."/>
            <person name="Guigo R."/>
            <person name="Stanke M."/>
            <person name="Alvarado L."/>
            <person name="Amedeo P."/>
            <person name="Antoine C.H."/>
            <person name="Arensburger P."/>
            <person name="Bidwell S.L."/>
            <person name="Crawford M."/>
            <person name="Camaro F."/>
            <person name="Devon K."/>
            <person name="Engels R."/>
            <person name="Hammond M."/>
            <person name="Howarth C."/>
            <person name="Koehrsen M."/>
            <person name="Lawson D."/>
            <person name="Montgomery P."/>
            <person name="Nene V."/>
            <person name="Nusbaum C."/>
            <person name="Puiu D."/>
            <person name="Romero-Severson J."/>
            <person name="Severson D.W."/>
            <person name="Shumway M."/>
            <person name="Sisk P."/>
            <person name="Stolte C."/>
            <person name="Zeng Q."/>
            <person name="Eisenstadt E."/>
            <person name="Fraser-Liggett C."/>
            <person name="Strausberg R."/>
            <person name="Galagan J."/>
            <person name="Birren B."/>
            <person name="Collins F.H."/>
        </authorList>
    </citation>
    <scope>NUCLEOTIDE SEQUENCE [LARGE SCALE GENOMIC DNA]</scope>
    <source>
        <strain evidence="2">JHB</strain>
    </source>
</reference>
<proteinExistence type="predicted"/>
<dbReference type="VEuPathDB" id="VectorBase:CPIJ019932"/>
<sequence length="407" mass="45056">MPDDLEFDELNDWEECTKIWWFLHRSSAKLSVVETRLDAYLFGGRFPSITNQPTFTIPVNFPPAFNMVAAVALQPAAGSGGSAKSSGVESAPLSSTAAAGSESRSAAAQKLQNYQQDQKKMQHHRGRLNRSGEYEAYAIVPLISGLNLNVSFPMPDCNWGMRTRFGRMQHSSSRRSFGSLARFRSRLTSSTSDPVDRQGRSSADVVVALLLRNIIVEVIIEPGLPTGWLTSFSENLWVAIDPKTNNHNLLPQSNAYLEKHLLLLIRVSTTANSVAIFVATTLVVVVEPAFSVAGMSTGDLANATFNDIEAKLKLKLDRVEPDLVQRFRLSLRNQQPDETAEEFVQAVKLQADFCGFGAFRDVAIQDRILAGLRDDRLKEMLLKEEGLTRTDLANHLVGEHPPPFERA</sequence>
<reference evidence="3" key="2">
    <citation type="submission" date="2020-05" db="UniProtKB">
        <authorList>
            <consortium name="EnsemblMetazoa"/>
        </authorList>
    </citation>
    <scope>IDENTIFICATION</scope>
    <source>
        <strain evidence="3">JHB</strain>
    </source>
</reference>
<dbReference type="OrthoDB" id="6492514at2759"/>
<protein>
    <submittedName>
        <fullName evidence="2 3">Uncharacterized protein</fullName>
    </submittedName>
</protein>
<keyword evidence="4" id="KW-1185">Reference proteome</keyword>
<dbReference type="KEGG" id="cqu:CpipJ_CPIJ019932"/>
<dbReference type="InParanoid" id="B0XKU4"/>
<evidence type="ECO:0000313" key="4">
    <source>
        <dbReference type="Proteomes" id="UP000002320"/>
    </source>
</evidence>
<evidence type="ECO:0000313" key="2">
    <source>
        <dbReference type="EMBL" id="EDS32596.1"/>
    </source>
</evidence>
<dbReference type="HOGENOM" id="CLU_676623_0_0_1"/>
<evidence type="ECO:0000256" key="1">
    <source>
        <dbReference type="SAM" id="MobiDB-lite"/>
    </source>
</evidence>
<feature type="compositionally biased region" description="Low complexity" evidence="1">
    <location>
        <begin position="82"/>
        <end position="108"/>
    </location>
</feature>
<dbReference type="EnsemblMetazoa" id="CPIJ019932-RA">
    <property type="protein sequence ID" value="CPIJ019932-PA"/>
    <property type="gene ID" value="CPIJ019932"/>
</dbReference>
<dbReference type="EMBL" id="DS234007">
    <property type="protein sequence ID" value="EDS32596.1"/>
    <property type="molecule type" value="Genomic_DNA"/>
</dbReference>
<dbReference type="VEuPathDB" id="VectorBase:CQUJHB010893"/>
<dbReference type="STRING" id="7176.B0XKU4"/>
<evidence type="ECO:0000313" key="3">
    <source>
        <dbReference type="EnsemblMetazoa" id="CPIJ019932-PA"/>
    </source>
</evidence>